<evidence type="ECO:0000313" key="1">
    <source>
        <dbReference type="EMBL" id="PND38311.1"/>
    </source>
</evidence>
<dbReference type="OrthoDB" id="9824428at2"/>
<reference evidence="1 2" key="1">
    <citation type="submission" date="2018-01" db="EMBL/GenBank/DDBJ databases">
        <title>Draft genome sequence of Paucibacter aquatile CR182 isolated from freshwater of the Nakdong River.</title>
        <authorList>
            <person name="Choi A."/>
            <person name="Chung E.J."/>
        </authorList>
    </citation>
    <scope>NUCLEOTIDE SEQUENCE [LARGE SCALE GENOMIC DNA]</scope>
    <source>
        <strain evidence="1 2">CR182</strain>
    </source>
</reference>
<protein>
    <submittedName>
        <fullName evidence="1">Uncharacterized protein</fullName>
    </submittedName>
</protein>
<dbReference type="Proteomes" id="UP000235916">
    <property type="component" value="Unassembled WGS sequence"/>
</dbReference>
<proteinExistence type="predicted"/>
<keyword evidence="2" id="KW-1185">Reference proteome</keyword>
<dbReference type="AlphaFoldDB" id="A0A2N8KY03"/>
<sequence>MSGLQLDEDLVKKLKAWTATTDLPAALKALGVKQQWQLLLTPLGQLPQEPEPEVSLPLLDKTATSKTSQFGWDWSATAGGTAAITVDVIDEALLDKLKIEPGKERIALSVGADLALSAGMKGNQAISTWGQATAAFSAAADAKLHWYFGDDTTKLLIDALAGSRRYWLLPNDYAGLMSLAPEPDFWGLRLDLNGKLQAQLSVGAKQGWSGWTYGLNGDRAEIGLSISVDASVKFAKSAEVSFHVRPERRHETWGLKVELEVLDARSDAFTLTLAASLDLSALAASAERALRAAWPEINPAALDVLTKPGTALGKKIVDIVNAKLSDADVNKLALIALGQADAAAAKADWVEKLTKPLTDALDGSLDVIAGNAADADALVSSWLDRLLGDTQLTAGLKTTLKDAAKSALTEATAQWKAEVDKVTAAITGKTGDALDLILKPLGALGDKIDKELKRLNGAVPESVVSALTAYGKARKRLLAALSDAKKAKLGLTLAEQIQRSKSRGIAVAGWFSGMGDQVAAQNLYHSLCSGRIALLGDLVDAAQAGHSFELDSGWLTSTAKEVENQSAVLSVFGSDFTDKRVSLLDMEFKADLWGRLIAAKAIASVDSRTLNPWLERTAALAVSANLNAADGIKRLEVKLDGAFTARGKKIDQDGVQDLVDSYAALVGIRPPRDIGLLLGAPNAQEKKEAFWRDLTIAVPVKLNPADWKKFEDRPRDFVLRAFLRRGLQCLDQVYAGKKGFNHTSPSQALREKADEVFKGDTDVGRMVAYLGEFELRHVNPREPDISYATRLHYPGVKNSAGITDTNLQFTVFHRFAGVLRAAATLHGAASGLRQAILDGPPSELPTAVRDRVERPLRDIRDALEAVAVASQTLSGFGEDLSWPFGTFVLAMAELTDILPPGFLMVAEKLGAEAPIPLLVA</sequence>
<evidence type="ECO:0000313" key="2">
    <source>
        <dbReference type="Proteomes" id="UP000235916"/>
    </source>
</evidence>
<organism evidence="1 2">
    <name type="scientific">Kinneretia aquatilis</name>
    <dbReference type="NCBI Taxonomy" id="2070761"/>
    <lineage>
        <taxon>Bacteria</taxon>
        <taxon>Pseudomonadati</taxon>
        <taxon>Pseudomonadota</taxon>
        <taxon>Betaproteobacteria</taxon>
        <taxon>Burkholderiales</taxon>
        <taxon>Sphaerotilaceae</taxon>
        <taxon>Roseateles</taxon>
    </lineage>
</organism>
<dbReference type="EMBL" id="POSP01000003">
    <property type="protein sequence ID" value="PND38311.1"/>
    <property type="molecule type" value="Genomic_DNA"/>
</dbReference>
<gene>
    <name evidence="1" type="ORF">C1O66_12780</name>
</gene>
<accession>A0A2N8KY03</accession>
<comment type="caution">
    <text evidence="1">The sequence shown here is derived from an EMBL/GenBank/DDBJ whole genome shotgun (WGS) entry which is preliminary data.</text>
</comment>
<name>A0A2N8KY03_9BURK</name>
<dbReference type="RefSeq" id="WP_102768230.1">
    <property type="nucleotide sequence ID" value="NZ_POSP01000003.1"/>
</dbReference>